<dbReference type="PROSITE" id="PS50111">
    <property type="entry name" value="CHEMOTAXIS_TRANSDUC_2"/>
    <property type="match status" value="1"/>
</dbReference>
<evidence type="ECO:0000256" key="2">
    <source>
        <dbReference type="ARBA" id="ARBA00022475"/>
    </source>
</evidence>
<accession>A0A4U1BTW1</accession>
<dbReference type="GO" id="GO:0006935">
    <property type="term" value="P:chemotaxis"/>
    <property type="evidence" value="ECO:0007669"/>
    <property type="project" value="UniProtKB-KW"/>
</dbReference>
<comment type="subcellular location">
    <subcellularLocation>
        <location evidence="1">Cell membrane</location>
        <topology evidence="1">Multi-pass membrane protein</topology>
    </subcellularLocation>
</comment>
<feature type="domain" description="Methyl-accepting transducer" evidence="10">
    <location>
        <begin position="145"/>
        <end position="333"/>
    </location>
</feature>
<dbReference type="Pfam" id="PF00015">
    <property type="entry name" value="MCPsignal"/>
    <property type="match status" value="1"/>
</dbReference>
<evidence type="ECO:0000256" key="3">
    <source>
        <dbReference type="ARBA" id="ARBA00022481"/>
    </source>
</evidence>
<evidence type="ECO:0000259" key="10">
    <source>
        <dbReference type="PROSITE" id="PS50111"/>
    </source>
</evidence>
<evidence type="ECO:0000256" key="4">
    <source>
        <dbReference type="ARBA" id="ARBA00022500"/>
    </source>
</evidence>
<dbReference type="RefSeq" id="WP_136862100.1">
    <property type="nucleotide sequence ID" value="NZ_SWCJ01000002.1"/>
</dbReference>
<name>A0A4U1BTW1_9GAMM</name>
<evidence type="ECO:0000256" key="5">
    <source>
        <dbReference type="ARBA" id="ARBA00022692"/>
    </source>
</evidence>
<dbReference type="Gene3D" id="1.10.287.950">
    <property type="entry name" value="Methyl-accepting chemotaxis protein"/>
    <property type="match status" value="1"/>
</dbReference>
<dbReference type="GO" id="GO:0007165">
    <property type="term" value="P:signal transduction"/>
    <property type="evidence" value="ECO:0007669"/>
    <property type="project" value="UniProtKB-KW"/>
</dbReference>
<keyword evidence="3" id="KW-0488">Methylation</keyword>
<protein>
    <recommendedName>
        <fullName evidence="10">Methyl-accepting transducer domain-containing protein</fullName>
    </recommendedName>
</protein>
<keyword evidence="12" id="KW-1185">Reference proteome</keyword>
<evidence type="ECO:0000256" key="8">
    <source>
        <dbReference type="ARBA" id="ARBA00023224"/>
    </source>
</evidence>
<keyword evidence="2" id="KW-1003">Cell membrane</keyword>
<keyword evidence="5" id="KW-0812">Transmembrane</keyword>
<organism evidence="11 12">
    <name type="scientific">Ferrimonas aestuarii</name>
    <dbReference type="NCBI Taxonomy" id="2569539"/>
    <lineage>
        <taxon>Bacteria</taxon>
        <taxon>Pseudomonadati</taxon>
        <taxon>Pseudomonadota</taxon>
        <taxon>Gammaproteobacteria</taxon>
        <taxon>Alteromonadales</taxon>
        <taxon>Ferrimonadaceae</taxon>
        <taxon>Ferrimonas</taxon>
    </lineage>
</organism>
<evidence type="ECO:0000313" key="11">
    <source>
        <dbReference type="EMBL" id="TKB57455.1"/>
    </source>
</evidence>
<dbReference type="SUPFAM" id="SSF58104">
    <property type="entry name" value="Methyl-accepting chemotaxis protein (MCP) signaling domain"/>
    <property type="match status" value="1"/>
</dbReference>
<dbReference type="GO" id="GO:0005886">
    <property type="term" value="C:plasma membrane"/>
    <property type="evidence" value="ECO:0007669"/>
    <property type="project" value="UniProtKB-SubCell"/>
</dbReference>
<keyword evidence="7" id="KW-0472">Membrane</keyword>
<evidence type="ECO:0000256" key="7">
    <source>
        <dbReference type="ARBA" id="ARBA00023136"/>
    </source>
</evidence>
<keyword evidence="8 9" id="KW-0807">Transducer</keyword>
<dbReference type="AlphaFoldDB" id="A0A4U1BTW1"/>
<reference evidence="11 12" key="1">
    <citation type="submission" date="2019-04" db="EMBL/GenBank/DDBJ databases">
        <authorList>
            <person name="Hwang J.C."/>
        </authorList>
    </citation>
    <scope>NUCLEOTIDE SEQUENCE [LARGE SCALE GENOMIC DNA]</scope>
    <source>
        <strain evidence="11 12">IMCC35002</strain>
    </source>
</reference>
<dbReference type="Proteomes" id="UP000305675">
    <property type="component" value="Unassembled WGS sequence"/>
</dbReference>
<keyword evidence="6" id="KW-1133">Transmembrane helix</keyword>
<dbReference type="PANTHER" id="PTHR32089">
    <property type="entry name" value="METHYL-ACCEPTING CHEMOTAXIS PROTEIN MCPB"/>
    <property type="match status" value="1"/>
</dbReference>
<dbReference type="OrthoDB" id="3288815at2"/>
<comment type="caution">
    <text evidence="11">The sequence shown here is derived from an EMBL/GenBank/DDBJ whole genome shotgun (WGS) entry which is preliminary data.</text>
</comment>
<evidence type="ECO:0000313" key="12">
    <source>
        <dbReference type="Proteomes" id="UP000305675"/>
    </source>
</evidence>
<dbReference type="InterPro" id="IPR004089">
    <property type="entry name" value="MCPsignal_dom"/>
</dbReference>
<sequence length="377" mass="41488">MNREWLFLLGSCAMVVANMVFDQVWLWSLSAVIIIGSAFMLLKRNRPTDTLTMAEATTNPAQMSYRYSIQKLLLSLTESIDCSLKAQQQTLADAADKLNASFATLVTQVKQQQLELQLVIDKLLGQGEFASGEVNLNKVAPLTSDTVSQFVLLFEEISEKSQASVRVIATMSEQMDSVFEMITGVKKISDQTNLLALNASIEAARAGDAGRGFAVVAEAVKGLSQETNTLNDEMQQRVHRSQSSIHSVKETLDSMAALDIEDAVASRQKIDDLLARLSTLNGQLGEQLHQITGDSQGVENEVKHAIMCMQFSDIVYQQNEQAQESLAKMNQLTDLLVDDAISEPQMETAILALLEQHQQVNLRATQASVDEGEVELF</sequence>
<evidence type="ECO:0000256" key="1">
    <source>
        <dbReference type="ARBA" id="ARBA00004651"/>
    </source>
</evidence>
<dbReference type="PANTHER" id="PTHR32089:SF39">
    <property type="entry name" value="METHYL-ACCEPTING CHEMOTAXIS PROTEIN HLYB"/>
    <property type="match status" value="1"/>
</dbReference>
<dbReference type="SMART" id="SM00283">
    <property type="entry name" value="MA"/>
    <property type="match status" value="1"/>
</dbReference>
<dbReference type="EMBL" id="SWCJ01000002">
    <property type="protein sequence ID" value="TKB57455.1"/>
    <property type="molecule type" value="Genomic_DNA"/>
</dbReference>
<proteinExistence type="predicted"/>
<gene>
    <name evidence="11" type="ORF">FCL42_04060</name>
</gene>
<evidence type="ECO:0000256" key="6">
    <source>
        <dbReference type="ARBA" id="ARBA00022989"/>
    </source>
</evidence>
<evidence type="ECO:0000256" key="9">
    <source>
        <dbReference type="PROSITE-ProRule" id="PRU00284"/>
    </source>
</evidence>
<keyword evidence="4" id="KW-0145">Chemotaxis</keyword>